<dbReference type="RefSeq" id="WP_171690655.1">
    <property type="nucleotide sequence ID" value="NZ_WHOC01000082.1"/>
</dbReference>
<gene>
    <name evidence="2" type="ORF">GC102_17155</name>
</gene>
<comment type="caution">
    <text evidence="2">The sequence shown here is derived from an EMBL/GenBank/DDBJ whole genome shotgun (WGS) entry which is preliminary data.</text>
</comment>
<evidence type="ECO:0000313" key="3">
    <source>
        <dbReference type="Proteomes" id="UP000658690"/>
    </source>
</evidence>
<evidence type="ECO:0000313" key="2">
    <source>
        <dbReference type="EMBL" id="NOU87500.1"/>
    </source>
</evidence>
<organism evidence="2 3">
    <name type="scientific">Paenibacillus germinis</name>
    <dbReference type="NCBI Taxonomy" id="2654979"/>
    <lineage>
        <taxon>Bacteria</taxon>
        <taxon>Bacillati</taxon>
        <taxon>Bacillota</taxon>
        <taxon>Bacilli</taxon>
        <taxon>Bacillales</taxon>
        <taxon>Paenibacillaceae</taxon>
        <taxon>Paenibacillus</taxon>
    </lineage>
</organism>
<evidence type="ECO:0000259" key="1">
    <source>
        <dbReference type="PROSITE" id="PS01124"/>
    </source>
</evidence>
<dbReference type="Pfam" id="PF12833">
    <property type="entry name" value="HTH_18"/>
    <property type="match status" value="1"/>
</dbReference>
<dbReference type="SMART" id="SM00342">
    <property type="entry name" value="HTH_ARAC"/>
    <property type="match status" value="1"/>
</dbReference>
<dbReference type="InterPro" id="IPR018060">
    <property type="entry name" value="HTH_AraC"/>
</dbReference>
<dbReference type="PROSITE" id="PS01124">
    <property type="entry name" value="HTH_ARAC_FAMILY_2"/>
    <property type="match status" value="1"/>
</dbReference>
<sequence>MNNFRPGSQIITSAGAHIRKALTETTEALSEITCRSKSYRFEERHSDSPFVETIWRTPIETITPTYINSGPYIFPAVRHWGLVVAKLDGKITLTLWGPGTKAAPAPCPRETEIFGIMFKPGAFMPHLPLSLVRDRRDIVLPDATSKSFWMNGSALQFPDYENADTFVDQLVRCGHLVRDDLVDAVLQGQLKDVSLRSVQRRFLQATGLTHNTVRQMERAKFAKELLLYGTSIFDTIDQAGYYDQAHLTRSLKHFIGLTPVQIVRLSYSQ</sequence>
<dbReference type="Proteomes" id="UP000658690">
    <property type="component" value="Unassembled WGS sequence"/>
</dbReference>
<accession>A0ABX1Z6L2</accession>
<name>A0ABX1Z6L2_9BACL</name>
<feature type="domain" description="HTH araC/xylS-type" evidence="1">
    <location>
        <begin position="193"/>
        <end position="265"/>
    </location>
</feature>
<protein>
    <submittedName>
        <fullName evidence="2">Helix-turn-helix domain-containing protein</fullName>
    </submittedName>
</protein>
<keyword evidence="3" id="KW-1185">Reference proteome</keyword>
<reference evidence="2 3" key="1">
    <citation type="submission" date="2019-10" db="EMBL/GenBank/DDBJ databases">
        <title>Description of Paenibacillus choica sp. nov.</title>
        <authorList>
            <person name="Carlier A."/>
            <person name="Qi S."/>
        </authorList>
    </citation>
    <scope>NUCLEOTIDE SEQUENCE [LARGE SCALE GENOMIC DNA]</scope>
    <source>
        <strain evidence="2 3">LMG 31460</strain>
    </source>
</reference>
<dbReference type="EMBL" id="WHOC01000082">
    <property type="protein sequence ID" value="NOU87500.1"/>
    <property type="molecule type" value="Genomic_DNA"/>
</dbReference>
<proteinExistence type="predicted"/>
<dbReference type="Gene3D" id="1.10.10.60">
    <property type="entry name" value="Homeodomain-like"/>
    <property type="match status" value="1"/>
</dbReference>